<dbReference type="EMBL" id="QLNQ01000018">
    <property type="protein sequence ID" value="RCK65993.1"/>
    <property type="molecule type" value="Genomic_DNA"/>
</dbReference>
<keyword evidence="3" id="KW-0433">Leucine-rich repeat</keyword>
<dbReference type="PANTHER" id="PTHR15454">
    <property type="entry name" value="NISCHARIN RELATED"/>
    <property type="match status" value="1"/>
</dbReference>
<dbReference type="SMART" id="SM00369">
    <property type="entry name" value="LRR_TYP"/>
    <property type="match status" value="3"/>
</dbReference>
<dbReference type="GO" id="GO:0005737">
    <property type="term" value="C:cytoplasm"/>
    <property type="evidence" value="ECO:0007669"/>
    <property type="project" value="UniProtKB-SubCell"/>
</dbReference>
<keyword evidence="7" id="KW-1185">Reference proteome</keyword>
<keyword evidence="4" id="KW-0677">Repeat</keyword>
<dbReference type="PROSITE" id="PS51450">
    <property type="entry name" value="LRR"/>
    <property type="match status" value="2"/>
</dbReference>
<dbReference type="PANTHER" id="PTHR15454:SF69">
    <property type="entry name" value="SERINE_THREONINE-PROTEIN KINASE 11-INTERACTING PROTEIN"/>
    <property type="match status" value="1"/>
</dbReference>
<evidence type="ECO:0000256" key="2">
    <source>
        <dbReference type="ARBA" id="ARBA00022490"/>
    </source>
</evidence>
<dbReference type="InterPro" id="IPR025875">
    <property type="entry name" value="Leu-rich_rpt_4"/>
</dbReference>
<comment type="caution">
    <text evidence="6">The sequence shown here is derived from an EMBL/GenBank/DDBJ whole genome shotgun (WGS) entry which is preliminary data.</text>
</comment>
<feature type="compositionally biased region" description="Low complexity" evidence="5">
    <location>
        <begin position="575"/>
        <end position="584"/>
    </location>
</feature>
<reference evidence="6 7" key="1">
    <citation type="submission" date="2018-06" db="EMBL/GenBank/DDBJ databases">
        <title>Whole genome sequencing of Candida tropicalis (genome annotated by CSBL at Korea University).</title>
        <authorList>
            <person name="Ahn J."/>
        </authorList>
    </citation>
    <scope>NUCLEOTIDE SEQUENCE [LARGE SCALE GENOMIC DNA]</scope>
    <source>
        <strain evidence="6 7">ATCC 20962</strain>
    </source>
</reference>
<dbReference type="InterPro" id="IPR003591">
    <property type="entry name" value="Leu-rich_rpt_typical-subtyp"/>
</dbReference>
<feature type="region of interest" description="Disordered" evidence="5">
    <location>
        <begin position="495"/>
        <end position="517"/>
    </location>
</feature>
<evidence type="ECO:0000256" key="5">
    <source>
        <dbReference type="SAM" id="MobiDB-lite"/>
    </source>
</evidence>
<dbReference type="InterPro" id="IPR001611">
    <property type="entry name" value="Leu-rich_rpt"/>
</dbReference>
<gene>
    <name evidence="6" type="ORF">Cantr_01784</name>
</gene>
<proteinExistence type="predicted"/>
<dbReference type="OrthoDB" id="676979at2759"/>
<dbReference type="Proteomes" id="UP000253472">
    <property type="component" value="Unassembled WGS sequence"/>
</dbReference>
<dbReference type="Pfam" id="PF12799">
    <property type="entry name" value="LRR_4"/>
    <property type="match status" value="1"/>
</dbReference>
<evidence type="ECO:0000256" key="4">
    <source>
        <dbReference type="ARBA" id="ARBA00022737"/>
    </source>
</evidence>
<evidence type="ECO:0000256" key="1">
    <source>
        <dbReference type="ARBA" id="ARBA00004496"/>
    </source>
</evidence>
<evidence type="ECO:0000313" key="6">
    <source>
        <dbReference type="EMBL" id="RCK65993.1"/>
    </source>
</evidence>
<comment type="subcellular location">
    <subcellularLocation>
        <location evidence="1">Cytoplasm</location>
    </subcellularLocation>
</comment>
<dbReference type="SUPFAM" id="SSF52047">
    <property type="entry name" value="RNI-like"/>
    <property type="match status" value="1"/>
</dbReference>
<keyword evidence="2" id="KW-0963">Cytoplasm</keyword>
<accession>A0A367YJD3</accession>
<protein>
    <recommendedName>
        <fullName evidence="8">Leucine-rich repeat-containing protein 40</fullName>
    </recommendedName>
</protein>
<organism evidence="6 7">
    <name type="scientific">Candida viswanathii</name>
    <dbReference type="NCBI Taxonomy" id="5486"/>
    <lineage>
        <taxon>Eukaryota</taxon>
        <taxon>Fungi</taxon>
        <taxon>Dikarya</taxon>
        <taxon>Ascomycota</taxon>
        <taxon>Saccharomycotina</taxon>
        <taxon>Pichiomycetes</taxon>
        <taxon>Debaryomycetaceae</taxon>
        <taxon>Candida/Lodderomyces clade</taxon>
        <taxon>Candida</taxon>
    </lineage>
</organism>
<evidence type="ECO:0008006" key="8">
    <source>
        <dbReference type="Google" id="ProtNLM"/>
    </source>
</evidence>
<dbReference type="Gene3D" id="3.80.10.10">
    <property type="entry name" value="Ribonuclease Inhibitor"/>
    <property type="match status" value="2"/>
</dbReference>
<dbReference type="AlphaFoldDB" id="A0A367YJD3"/>
<sequence length="644" mass="72859">MGTFGYHDNSIEGDEYIQRLSTYIRKNEEALANGLLCFSKHRNTTLKVKPLRLSFTIHHLYYITERIEQSPLGVDVGPLNIKLDNPNHEPTFISFMANNARSSKHFESDTRSISSINSMKSIVSSASVYWRSAAISKDPKVINKDIKYLYSSFTKVPCLILSPKTKISSINSYEEYPCDTSVPVKMFKNLQVLEMVDYEPNEIFGWHVLSEQLRILIIRKSKISDMAEVLFHLVIDDESGRLSFNSSSHAKPKKFDPAATPADDTFTEMNDMFRYRRERGYTSSSMAASLPKDMYIESKDYKALPEAKWSFLKQLTVSESSITSIPSYIFKPLVNLVKLNLSNNLLEELPPGLDQLVNVKYINFADNYLTSLKNLPTNLTQLITLNFNNNKLEDLSGIEDIPALEKIDLRRNKLSSVKALKPLVVLFKNGKTKMDNIYLSQNNLAKNYRSELFNLFNGVSYKNYMKLDDSRPGYFEKAMLLDSEAAVKNLEKFLQSEEEEQQFQQPPPPPPQEPLPAPVPVAPVLSRTTSTLITKTTHNDDTLSEPFSQVKIDEEPRVKKFELSHTVISTSLSLLSTPTSPLHTNHNTTNKSPVSKPMTHLNNSNTSIPSSPSLKRSNTLVDIENSNTAPNIVTQVQVTARMST</sequence>
<evidence type="ECO:0000256" key="3">
    <source>
        <dbReference type="ARBA" id="ARBA00022614"/>
    </source>
</evidence>
<name>A0A367YJD3_9ASCO</name>
<dbReference type="InterPro" id="IPR032675">
    <property type="entry name" value="LRR_dom_sf"/>
</dbReference>
<feature type="region of interest" description="Disordered" evidence="5">
    <location>
        <begin position="575"/>
        <end position="615"/>
    </location>
</feature>
<evidence type="ECO:0000313" key="7">
    <source>
        <dbReference type="Proteomes" id="UP000253472"/>
    </source>
</evidence>
<dbReference type="Pfam" id="PF13855">
    <property type="entry name" value="LRR_8"/>
    <property type="match status" value="1"/>
</dbReference>
<feature type="compositionally biased region" description="Low complexity" evidence="5">
    <location>
        <begin position="602"/>
        <end position="613"/>
    </location>
</feature>
<feature type="compositionally biased region" description="Pro residues" evidence="5">
    <location>
        <begin position="505"/>
        <end position="517"/>
    </location>
</feature>
<dbReference type="STRING" id="5486.A0A367YJD3"/>